<dbReference type="EMBL" id="ML178815">
    <property type="protein sequence ID" value="TFL06071.1"/>
    <property type="molecule type" value="Genomic_DNA"/>
</dbReference>
<gene>
    <name evidence="1" type="ORF">BDV98DRAFT_137149</name>
</gene>
<accession>A0A5C3QZV4</accession>
<organism evidence="1 2">
    <name type="scientific">Pterulicium gracile</name>
    <dbReference type="NCBI Taxonomy" id="1884261"/>
    <lineage>
        <taxon>Eukaryota</taxon>
        <taxon>Fungi</taxon>
        <taxon>Dikarya</taxon>
        <taxon>Basidiomycota</taxon>
        <taxon>Agaricomycotina</taxon>
        <taxon>Agaricomycetes</taxon>
        <taxon>Agaricomycetidae</taxon>
        <taxon>Agaricales</taxon>
        <taxon>Pleurotineae</taxon>
        <taxon>Pterulaceae</taxon>
        <taxon>Pterulicium</taxon>
    </lineage>
</organism>
<evidence type="ECO:0000313" key="1">
    <source>
        <dbReference type="EMBL" id="TFL06071.1"/>
    </source>
</evidence>
<sequence>MLCVAVSLSGVVPAFLHRFISIRFPLLIPHNETNDTFLCIGYHRSSLPFVVFTVVWFFCWPLGGTVIDYRSCTYILLSVTMFNCVL</sequence>
<evidence type="ECO:0000313" key="2">
    <source>
        <dbReference type="Proteomes" id="UP000305067"/>
    </source>
</evidence>
<proteinExistence type="predicted"/>
<keyword evidence="2" id="KW-1185">Reference proteome</keyword>
<protein>
    <submittedName>
        <fullName evidence="1">Uncharacterized protein</fullName>
    </submittedName>
</protein>
<dbReference type="Proteomes" id="UP000305067">
    <property type="component" value="Unassembled WGS sequence"/>
</dbReference>
<name>A0A5C3QZV4_9AGAR</name>
<reference evidence="1 2" key="1">
    <citation type="journal article" date="2019" name="Nat. Ecol. Evol.">
        <title>Megaphylogeny resolves global patterns of mushroom evolution.</title>
        <authorList>
            <person name="Varga T."/>
            <person name="Krizsan K."/>
            <person name="Foldi C."/>
            <person name="Dima B."/>
            <person name="Sanchez-Garcia M."/>
            <person name="Sanchez-Ramirez S."/>
            <person name="Szollosi G.J."/>
            <person name="Szarkandi J.G."/>
            <person name="Papp V."/>
            <person name="Albert L."/>
            <person name="Andreopoulos W."/>
            <person name="Angelini C."/>
            <person name="Antonin V."/>
            <person name="Barry K.W."/>
            <person name="Bougher N.L."/>
            <person name="Buchanan P."/>
            <person name="Buyck B."/>
            <person name="Bense V."/>
            <person name="Catcheside P."/>
            <person name="Chovatia M."/>
            <person name="Cooper J."/>
            <person name="Damon W."/>
            <person name="Desjardin D."/>
            <person name="Finy P."/>
            <person name="Geml J."/>
            <person name="Haridas S."/>
            <person name="Hughes K."/>
            <person name="Justo A."/>
            <person name="Karasinski D."/>
            <person name="Kautmanova I."/>
            <person name="Kiss B."/>
            <person name="Kocsube S."/>
            <person name="Kotiranta H."/>
            <person name="LaButti K.M."/>
            <person name="Lechner B.E."/>
            <person name="Liimatainen K."/>
            <person name="Lipzen A."/>
            <person name="Lukacs Z."/>
            <person name="Mihaltcheva S."/>
            <person name="Morgado L.N."/>
            <person name="Niskanen T."/>
            <person name="Noordeloos M.E."/>
            <person name="Ohm R.A."/>
            <person name="Ortiz-Santana B."/>
            <person name="Ovrebo C."/>
            <person name="Racz N."/>
            <person name="Riley R."/>
            <person name="Savchenko A."/>
            <person name="Shiryaev A."/>
            <person name="Soop K."/>
            <person name="Spirin V."/>
            <person name="Szebenyi C."/>
            <person name="Tomsovsky M."/>
            <person name="Tulloss R.E."/>
            <person name="Uehling J."/>
            <person name="Grigoriev I.V."/>
            <person name="Vagvolgyi C."/>
            <person name="Papp T."/>
            <person name="Martin F.M."/>
            <person name="Miettinen O."/>
            <person name="Hibbett D.S."/>
            <person name="Nagy L.G."/>
        </authorList>
    </citation>
    <scope>NUCLEOTIDE SEQUENCE [LARGE SCALE GENOMIC DNA]</scope>
    <source>
        <strain evidence="1 2">CBS 309.79</strain>
    </source>
</reference>
<dbReference type="AlphaFoldDB" id="A0A5C3QZV4"/>